<comment type="caution">
    <text evidence="1">The sequence shown here is derived from an EMBL/GenBank/DDBJ whole genome shotgun (WGS) entry which is preliminary data.</text>
</comment>
<protein>
    <submittedName>
        <fullName evidence="1">Uncharacterized protein</fullName>
    </submittedName>
</protein>
<proteinExistence type="predicted"/>
<gene>
    <name evidence="1" type="ORF">GCM10025881_06460</name>
</gene>
<organism evidence="1 2">
    <name type="scientific">Pseudolysinimonas kribbensis</name>
    <dbReference type="NCBI Taxonomy" id="433641"/>
    <lineage>
        <taxon>Bacteria</taxon>
        <taxon>Bacillati</taxon>
        <taxon>Actinomycetota</taxon>
        <taxon>Actinomycetes</taxon>
        <taxon>Micrococcales</taxon>
        <taxon>Microbacteriaceae</taxon>
        <taxon>Pseudolysinimonas</taxon>
    </lineage>
</organism>
<keyword evidence="2" id="KW-1185">Reference proteome</keyword>
<evidence type="ECO:0000313" key="1">
    <source>
        <dbReference type="EMBL" id="GMA93822.1"/>
    </source>
</evidence>
<accession>A0ABQ6JZP3</accession>
<dbReference type="EMBL" id="BSVB01000001">
    <property type="protein sequence ID" value="GMA93822.1"/>
    <property type="molecule type" value="Genomic_DNA"/>
</dbReference>
<evidence type="ECO:0000313" key="2">
    <source>
        <dbReference type="Proteomes" id="UP001157034"/>
    </source>
</evidence>
<reference evidence="2" key="1">
    <citation type="journal article" date="2019" name="Int. J. Syst. Evol. Microbiol.">
        <title>The Global Catalogue of Microorganisms (GCM) 10K type strain sequencing project: providing services to taxonomists for standard genome sequencing and annotation.</title>
        <authorList>
            <consortium name="The Broad Institute Genomics Platform"/>
            <consortium name="The Broad Institute Genome Sequencing Center for Infectious Disease"/>
            <person name="Wu L."/>
            <person name="Ma J."/>
        </authorList>
    </citation>
    <scope>NUCLEOTIDE SEQUENCE [LARGE SCALE GENOMIC DNA]</scope>
    <source>
        <strain evidence="2">NBRC 108894</strain>
    </source>
</reference>
<name>A0ABQ6JZP3_9MICO</name>
<dbReference type="Proteomes" id="UP001157034">
    <property type="component" value="Unassembled WGS sequence"/>
</dbReference>
<sequence>MKARKCASCGASIAHRVASAQYCEACAERRNHASQAATERRKGLGVFRAGPVVFDWDGLVSVARCESCFDWVRFKIGGPNGAAAVAHARIAHGFTGHAMPLAERSAHNACTACGLRPRRGRRDGLCSVCHLVQVRERAARVRAERAAA</sequence>